<dbReference type="EMBL" id="CASHSV030000409">
    <property type="protein sequence ID" value="CAJ2662636.1"/>
    <property type="molecule type" value="Genomic_DNA"/>
</dbReference>
<evidence type="ECO:0000313" key="1">
    <source>
        <dbReference type="EMBL" id="CAJ2662636.1"/>
    </source>
</evidence>
<gene>
    <name evidence="1" type="ORF">MILVUS5_LOCUS28196</name>
</gene>
<name>A0ACB0KZV5_TRIPR</name>
<keyword evidence="2" id="KW-1185">Reference proteome</keyword>
<reference evidence="1" key="1">
    <citation type="submission" date="2023-10" db="EMBL/GenBank/DDBJ databases">
        <authorList>
            <person name="Rodriguez Cubillos JULIANA M."/>
            <person name="De Vega J."/>
        </authorList>
    </citation>
    <scope>NUCLEOTIDE SEQUENCE</scope>
</reference>
<sequence>MPSDIQGKIAAILPPSAVNGCDEPAGVGGNNNEFSVAAMYEHICGFDRRNAQLMWKKTWQLNVTERVRCFVWLLTYDRLLTNSRKSRMGLGHAMCNYCGNVEETTIHVLRDCNLVNKFWLQVVPLEDRNTFFMENLQQWIYSNLSKGAKGRIDSAWCDYWATACHCFWTWRNKEIHDAEFTRPIYAMQHVYRRVNDYYQANKTNRLMRIKNDMLVYISWKPPCGSYVKLNTDGACKDQNRGGCGGIIRGSQGEWLGGFARGLGNCSAIIAELWGVAEGLSYARRLGFTAVELNVDSVVVVQAIKTGRFSSSVGLPLVKHIRRMLDLDWEIKIEHAYRESNKCADAMANIGCHLDRETIFYDSCPIRIKELLLADELGITTPRIISM</sequence>
<dbReference type="Proteomes" id="UP001177021">
    <property type="component" value="Unassembled WGS sequence"/>
</dbReference>
<evidence type="ECO:0000313" key="2">
    <source>
        <dbReference type="Proteomes" id="UP001177021"/>
    </source>
</evidence>
<protein>
    <submittedName>
        <fullName evidence="1">Uncharacterized protein</fullName>
    </submittedName>
</protein>
<organism evidence="1 2">
    <name type="scientific">Trifolium pratense</name>
    <name type="common">Red clover</name>
    <dbReference type="NCBI Taxonomy" id="57577"/>
    <lineage>
        <taxon>Eukaryota</taxon>
        <taxon>Viridiplantae</taxon>
        <taxon>Streptophyta</taxon>
        <taxon>Embryophyta</taxon>
        <taxon>Tracheophyta</taxon>
        <taxon>Spermatophyta</taxon>
        <taxon>Magnoliopsida</taxon>
        <taxon>eudicotyledons</taxon>
        <taxon>Gunneridae</taxon>
        <taxon>Pentapetalae</taxon>
        <taxon>rosids</taxon>
        <taxon>fabids</taxon>
        <taxon>Fabales</taxon>
        <taxon>Fabaceae</taxon>
        <taxon>Papilionoideae</taxon>
        <taxon>50 kb inversion clade</taxon>
        <taxon>NPAAA clade</taxon>
        <taxon>Hologalegina</taxon>
        <taxon>IRL clade</taxon>
        <taxon>Trifolieae</taxon>
        <taxon>Trifolium</taxon>
    </lineage>
</organism>
<proteinExistence type="predicted"/>
<comment type="caution">
    <text evidence="1">The sequence shown here is derived from an EMBL/GenBank/DDBJ whole genome shotgun (WGS) entry which is preliminary data.</text>
</comment>
<accession>A0ACB0KZV5</accession>